<name>A0A839FQ40_9MICC</name>
<keyword evidence="2" id="KW-0472">Membrane</keyword>
<protein>
    <submittedName>
        <fullName evidence="3">Cytochrome bd-type quinol oxidase subunit 1</fullName>
    </submittedName>
</protein>
<feature type="transmembrane region" description="Helical" evidence="2">
    <location>
        <begin position="6"/>
        <end position="31"/>
    </location>
</feature>
<dbReference type="EMBL" id="JACJIH010000001">
    <property type="protein sequence ID" value="MBA8922106.1"/>
    <property type="molecule type" value="Genomic_DNA"/>
</dbReference>
<evidence type="ECO:0000256" key="1">
    <source>
        <dbReference type="SAM" id="MobiDB-lite"/>
    </source>
</evidence>
<dbReference type="Proteomes" id="UP000546252">
    <property type="component" value="Unassembled WGS sequence"/>
</dbReference>
<evidence type="ECO:0000256" key="2">
    <source>
        <dbReference type="SAM" id="Phobius"/>
    </source>
</evidence>
<gene>
    <name evidence="3" type="ORF">HNR24_002039</name>
</gene>
<dbReference type="RefSeq" id="WP_182495698.1">
    <property type="nucleotide sequence ID" value="NZ_BAAAKT010000004.1"/>
</dbReference>
<evidence type="ECO:0000313" key="3">
    <source>
        <dbReference type="EMBL" id="MBA8922106.1"/>
    </source>
</evidence>
<keyword evidence="2" id="KW-1133">Transmembrane helix</keyword>
<accession>A0A839FQ40</accession>
<feature type="region of interest" description="Disordered" evidence="1">
    <location>
        <begin position="40"/>
        <end position="62"/>
    </location>
</feature>
<comment type="caution">
    <text evidence="3">The sequence shown here is derived from an EMBL/GenBank/DDBJ whole genome shotgun (WGS) entry which is preliminary data.</text>
</comment>
<sequence>MSSLDVGNLLFTLLIYSTLVAILAQVLHAVIRSAVRKALRDHDSYRREQAQAADRFRSQPET</sequence>
<dbReference type="AlphaFoldDB" id="A0A839FQ40"/>
<reference evidence="3 4" key="1">
    <citation type="submission" date="2020-08" db="EMBL/GenBank/DDBJ databases">
        <title>Sequencing the genomes of 1000 actinobacteria strains.</title>
        <authorList>
            <person name="Klenk H.-P."/>
        </authorList>
    </citation>
    <scope>NUCLEOTIDE SEQUENCE [LARGE SCALE GENOMIC DNA]</scope>
    <source>
        <strain evidence="3 4">DSM 19081</strain>
    </source>
</reference>
<organism evidence="3 4">
    <name type="scientific">Nesterenkonia jeotgali</name>
    <dbReference type="NCBI Taxonomy" id="317018"/>
    <lineage>
        <taxon>Bacteria</taxon>
        <taxon>Bacillati</taxon>
        <taxon>Actinomycetota</taxon>
        <taxon>Actinomycetes</taxon>
        <taxon>Micrococcales</taxon>
        <taxon>Micrococcaceae</taxon>
        <taxon>Nesterenkonia</taxon>
    </lineage>
</organism>
<proteinExistence type="predicted"/>
<keyword evidence="2" id="KW-0812">Transmembrane</keyword>
<evidence type="ECO:0000313" key="4">
    <source>
        <dbReference type="Proteomes" id="UP000546252"/>
    </source>
</evidence>